<protein>
    <submittedName>
        <fullName evidence="2">DUF5135 domain-containing protein</fullName>
    </submittedName>
</protein>
<name>A0A853LX50_9MYCO</name>
<keyword evidence="1" id="KW-1133">Transmembrane helix</keyword>
<evidence type="ECO:0000313" key="3">
    <source>
        <dbReference type="Proteomes" id="UP000093894"/>
    </source>
</evidence>
<proteinExistence type="predicted"/>
<reference evidence="2 3" key="1">
    <citation type="submission" date="2016-06" db="EMBL/GenBank/DDBJ databases">
        <authorList>
            <person name="Sutton G."/>
            <person name="Brinkac L."/>
            <person name="Sanka R."/>
            <person name="Adams M."/>
            <person name="Lau E."/>
            <person name="Garcia-Basteiro A."/>
            <person name="Lopez-Varela E."/>
            <person name="Palencia S."/>
        </authorList>
    </citation>
    <scope>NUCLEOTIDE SEQUENCE [LARGE SCALE GENOMIC DNA]</scope>
    <source>
        <strain evidence="2 3">1164983.0</strain>
    </source>
</reference>
<keyword evidence="1" id="KW-0812">Transmembrane</keyword>
<keyword evidence="1" id="KW-0472">Membrane</keyword>
<gene>
    <name evidence="2" type="ORF">A5628_13420</name>
</gene>
<sequence>MTAEQTTASPKGSTTAQIGSRRGNLWRWVFWALGVLTIAAVAWNARDYPDARVGNSEVMGIPRPVRPLLGFRHWLAVEQVGTLIAMLIVVAVCVWGWRRYGPHPYILMAIVTTFIVWQDPIMNWAPYAVYDPRLWHWPESWPLVSLSPTVEPFIVFGYVMFQFGPYFPAAWALRKIQARRPVDTFVWRHPLISLGLLIFAVGFIVDMFLEVAAIRTGLYSYSQLIPFGSIFVGTPHQFPLLWESSLVTLVMIPAGILVYRDDTGRTVSEKLAQRARIFPTRPALGSFMVMLVIVNVFYLFYGGAFALMKWSRATTSVACPWPFPDAKVYDPQGFYEENGQKGPYSSGIWSTYMMLQPDGRPTVTLGSKSDRCAEHNNG</sequence>
<feature type="transmembrane region" description="Helical" evidence="1">
    <location>
        <begin position="194"/>
        <end position="218"/>
    </location>
</feature>
<dbReference type="AlphaFoldDB" id="A0A853LX50"/>
<dbReference type="InterPro" id="IPR033459">
    <property type="entry name" value="AveC-like"/>
</dbReference>
<dbReference type="Pfam" id="PF17198">
    <property type="entry name" value="AveC_like"/>
    <property type="match status" value="1"/>
</dbReference>
<feature type="transmembrane region" description="Helical" evidence="1">
    <location>
        <begin position="104"/>
        <end position="125"/>
    </location>
</feature>
<feature type="transmembrane region" description="Helical" evidence="1">
    <location>
        <begin position="153"/>
        <end position="173"/>
    </location>
</feature>
<dbReference type="EMBL" id="LZLG01000105">
    <property type="protein sequence ID" value="OBJ58699.1"/>
    <property type="molecule type" value="Genomic_DNA"/>
</dbReference>
<accession>A0A853LX50</accession>
<dbReference type="RefSeq" id="WP_065054076.1">
    <property type="nucleotide sequence ID" value="NZ_LZKW01000175.1"/>
</dbReference>
<evidence type="ECO:0000256" key="1">
    <source>
        <dbReference type="SAM" id="Phobius"/>
    </source>
</evidence>
<feature type="transmembrane region" description="Helical" evidence="1">
    <location>
        <begin position="25"/>
        <end position="45"/>
    </location>
</feature>
<evidence type="ECO:0000313" key="2">
    <source>
        <dbReference type="EMBL" id="OBJ58699.1"/>
    </source>
</evidence>
<comment type="caution">
    <text evidence="2">The sequence shown here is derived from an EMBL/GenBank/DDBJ whole genome shotgun (WGS) entry which is preliminary data.</text>
</comment>
<organism evidence="2 3">
    <name type="scientific">Mycobacterium colombiense</name>
    <dbReference type="NCBI Taxonomy" id="339268"/>
    <lineage>
        <taxon>Bacteria</taxon>
        <taxon>Bacillati</taxon>
        <taxon>Actinomycetota</taxon>
        <taxon>Actinomycetes</taxon>
        <taxon>Mycobacteriales</taxon>
        <taxon>Mycobacteriaceae</taxon>
        <taxon>Mycobacterium</taxon>
        <taxon>Mycobacterium avium complex (MAC)</taxon>
    </lineage>
</organism>
<feature type="transmembrane region" description="Helical" evidence="1">
    <location>
        <begin position="238"/>
        <end position="259"/>
    </location>
</feature>
<feature type="transmembrane region" description="Helical" evidence="1">
    <location>
        <begin position="280"/>
        <end position="301"/>
    </location>
</feature>
<feature type="transmembrane region" description="Helical" evidence="1">
    <location>
        <begin position="74"/>
        <end position="97"/>
    </location>
</feature>
<dbReference type="Proteomes" id="UP000093894">
    <property type="component" value="Unassembled WGS sequence"/>
</dbReference>